<gene>
    <name evidence="1" type="ORF">CLV92_10632</name>
</gene>
<dbReference type="AlphaFoldDB" id="A0A2S6IM09"/>
<name>A0A2S6IM09_9ACTN</name>
<evidence type="ECO:0000313" key="1">
    <source>
        <dbReference type="EMBL" id="PPK95211.1"/>
    </source>
</evidence>
<reference evidence="1 2" key="1">
    <citation type="submission" date="2018-02" db="EMBL/GenBank/DDBJ databases">
        <title>Genomic Encyclopedia of Archaeal and Bacterial Type Strains, Phase II (KMG-II): from individual species to whole genera.</title>
        <authorList>
            <person name="Goeker M."/>
        </authorList>
    </citation>
    <scope>NUCLEOTIDE SEQUENCE [LARGE SCALE GENOMIC DNA]</scope>
    <source>
        <strain evidence="1 2">DSM 22857</strain>
    </source>
</reference>
<sequence>MPVAVLANRAAWRRWRDQRLSALRHLAGEHAWSILPLLDPASRFPVPQCPAGAAVGTELAVAGRRGLRAVLAASLLVSPRGPHGRLGVRFRDDVVLVLSLEVSRPVGSPHWSVTTGSRGDLAALSGPVPAFLAGLPPRSAGGRGLGPGEFLTATGDELLWSSLLNSPTDVVALVEQRLALLAEIAETLDEGLRA</sequence>
<dbReference type="Proteomes" id="UP000239485">
    <property type="component" value="Unassembled WGS sequence"/>
</dbReference>
<evidence type="ECO:0000313" key="2">
    <source>
        <dbReference type="Proteomes" id="UP000239485"/>
    </source>
</evidence>
<protein>
    <submittedName>
        <fullName evidence="1">Uncharacterized protein</fullName>
    </submittedName>
</protein>
<dbReference type="EMBL" id="PTJD01000006">
    <property type="protein sequence ID" value="PPK95211.1"/>
    <property type="molecule type" value="Genomic_DNA"/>
</dbReference>
<keyword evidence="2" id="KW-1185">Reference proteome</keyword>
<proteinExistence type="predicted"/>
<organism evidence="1 2">
    <name type="scientific">Kineococcus xinjiangensis</name>
    <dbReference type="NCBI Taxonomy" id="512762"/>
    <lineage>
        <taxon>Bacteria</taxon>
        <taxon>Bacillati</taxon>
        <taxon>Actinomycetota</taxon>
        <taxon>Actinomycetes</taxon>
        <taxon>Kineosporiales</taxon>
        <taxon>Kineosporiaceae</taxon>
        <taxon>Kineococcus</taxon>
    </lineage>
</organism>
<comment type="caution">
    <text evidence="1">The sequence shown here is derived from an EMBL/GenBank/DDBJ whole genome shotgun (WGS) entry which is preliminary data.</text>
</comment>
<accession>A0A2S6IM09</accession>